<accession>A0A830EBM9</accession>
<evidence type="ECO:0000313" key="8">
    <source>
        <dbReference type="Proteomes" id="UP001060771"/>
    </source>
</evidence>
<comment type="similarity">
    <text evidence="1">Belongs to the malic enzymes family.</text>
</comment>
<dbReference type="Gene3D" id="3.40.50.10380">
    <property type="entry name" value="Malic enzyme, N-terminal domain"/>
    <property type="match status" value="1"/>
</dbReference>
<dbReference type="EMBL" id="AP026830">
    <property type="protein sequence ID" value="BDR92021.1"/>
    <property type="molecule type" value="Genomic_DNA"/>
</dbReference>
<dbReference type="SUPFAM" id="SSF53223">
    <property type="entry name" value="Aminoacid dehydrogenase-like, N-terminal domain"/>
    <property type="match status" value="1"/>
</dbReference>
<dbReference type="GO" id="GO:0004470">
    <property type="term" value="F:malic enzyme activity"/>
    <property type="evidence" value="ECO:0007669"/>
    <property type="project" value="InterPro"/>
</dbReference>
<dbReference type="RefSeq" id="WP_188602313.1">
    <property type="nucleotide sequence ID" value="NZ_AP026830.1"/>
</dbReference>
<reference evidence="6" key="1">
    <citation type="journal article" date="2014" name="Int. J. Syst. Evol. Microbiol.">
        <title>Complete genome sequence of Corynebacterium casei LMG S-19264T (=DSM 44701T), isolated from a smear-ripened cheese.</title>
        <authorList>
            <consortium name="US DOE Joint Genome Institute (JGI-PGF)"/>
            <person name="Walter F."/>
            <person name="Albersmeier A."/>
            <person name="Kalinowski J."/>
            <person name="Ruckert C."/>
        </authorList>
    </citation>
    <scope>NUCLEOTIDE SEQUENCE</scope>
    <source>
        <strain evidence="6">JCM 11219</strain>
    </source>
</reference>
<dbReference type="GO" id="GO:0016616">
    <property type="term" value="F:oxidoreductase activity, acting on the CH-OH group of donors, NAD or NADP as acceptor"/>
    <property type="evidence" value="ECO:0007669"/>
    <property type="project" value="InterPro"/>
</dbReference>
<dbReference type="GO" id="GO:0051287">
    <property type="term" value="F:NAD binding"/>
    <property type="evidence" value="ECO:0007669"/>
    <property type="project" value="InterPro"/>
</dbReference>
<dbReference type="GeneID" id="76206660"/>
<dbReference type="PANTHER" id="PTHR43237">
    <property type="entry name" value="NADP-DEPENDENT MALIC ENZYME"/>
    <property type="match status" value="1"/>
</dbReference>
<evidence type="ECO:0000256" key="1">
    <source>
        <dbReference type="ARBA" id="ARBA00008785"/>
    </source>
</evidence>
<dbReference type="Proteomes" id="UP000657075">
    <property type="component" value="Unassembled WGS sequence"/>
</dbReference>
<evidence type="ECO:0000313" key="5">
    <source>
        <dbReference type="EMBL" id="BDR92021.1"/>
    </source>
</evidence>
<dbReference type="InterPro" id="IPR051674">
    <property type="entry name" value="Malate_Decarboxylase"/>
</dbReference>
<dbReference type="InterPro" id="IPR045213">
    <property type="entry name" value="Malic_NAD-bd_bact_type"/>
</dbReference>
<dbReference type="EMBL" id="BMNM01000001">
    <property type="protein sequence ID" value="GGI68518.1"/>
    <property type="molecule type" value="Genomic_DNA"/>
</dbReference>
<dbReference type="AlphaFoldDB" id="A0A830EBM9"/>
<evidence type="ECO:0000313" key="7">
    <source>
        <dbReference type="Proteomes" id="UP000657075"/>
    </source>
</evidence>
<keyword evidence="2" id="KW-0560">Oxidoreductase</keyword>
<feature type="domain" description="Malic enzyme NAD-binding" evidence="3">
    <location>
        <begin position="165"/>
        <end position="397"/>
    </location>
</feature>
<dbReference type="SUPFAM" id="SSF51735">
    <property type="entry name" value="NAD(P)-binding Rossmann-fold domains"/>
    <property type="match status" value="1"/>
</dbReference>
<protein>
    <submittedName>
        <fullName evidence="6">Malate dehydrogenase</fullName>
    </submittedName>
</protein>
<dbReference type="SMART" id="SM00919">
    <property type="entry name" value="Malic_M"/>
    <property type="match status" value="1"/>
</dbReference>
<dbReference type="InterPro" id="IPR036291">
    <property type="entry name" value="NAD(P)-bd_dom_sf"/>
</dbReference>
<organism evidence="6 7">
    <name type="scientific">Vulcanisaeta souniana JCM 11219</name>
    <dbReference type="NCBI Taxonomy" id="1293586"/>
    <lineage>
        <taxon>Archaea</taxon>
        <taxon>Thermoproteota</taxon>
        <taxon>Thermoprotei</taxon>
        <taxon>Thermoproteales</taxon>
        <taxon>Thermoproteaceae</taxon>
        <taxon>Vulcanisaeta</taxon>
    </lineage>
</organism>
<evidence type="ECO:0000313" key="6">
    <source>
        <dbReference type="EMBL" id="GGI68518.1"/>
    </source>
</evidence>
<gene>
    <name evidence="6" type="ORF">GCM10007112_01910</name>
    <name evidence="5" type="ORF">Vsou_11140</name>
</gene>
<dbReference type="Proteomes" id="UP001060771">
    <property type="component" value="Chromosome"/>
</dbReference>
<reference evidence="8" key="3">
    <citation type="submission" date="2022-09" db="EMBL/GenBank/DDBJ databases">
        <title>Complete genome sequence of Vulcanisaeta souniana.</title>
        <authorList>
            <person name="Kato S."/>
            <person name="Itoh T."/>
            <person name="Ohkuma M."/>
        </authorList>
    </citation>
    <scope>NUCLEOTIDE SEQUENCE [LARGE SCALE GENOMIC DNA]</scope>
    <source>
        <strain evidence="8">JCM 11219</strain>
    </source>
</reference>
<dbReference type="Pfam" id="PF03949">
    <property type="entry name" value="Malic_M"/>
    <property type="match status" value="1"/>
</dbReference>
<dbReference type="PIRSF" id="PIRSF000106">
    <property type="entry name" value="ME"/>
    <property type="match status" value="1"/>
</dbReference>
<reference evidence="6" key="2">
    <citation type="submission" date="2020-09" db="EMBL/GenBank/DDBJ databases">
        <authorList>
            <person name="Sun Q."/>
            <person name="Ohkuma M."/>
        </authorList>
    </citation>
    <scope>NUCLEOTIDE SEQUENCE</scope>
    <source>
        <strain evidence="6">JCM 11219</strain>
    </source>
</reference>
<name>A0A830EBM9_9CREN</name>
<dbReference type="Gene3D" id="3.40.50.720">
    <property type="entry name" value="NAD(P)-binding Rossmann-like Domain"/>
    <property type="match status" value="1"/>
</dbReference>
<dbReference type="InterPro" id="IPR012302">
    <property type="entry name" value="Malic_NAD-bd"/>
</dbReference>
<sequence>MGEESNKWFKVAIEASKRYGGKIMVLPKVPVRSLQDFSIWYTPGVAAVSKEINADVDKSFDYTWRWNAIAILTDGSRVLGLGNVGPEAAMPVMEGKSLLFKYLGGVDAIPLPVRASTQDDLVNIGKAIEPAFGGINLEDTESPKCFYVLDKLREELRIAVWHDDQQGTAGAILAGLINAFKVVGKRIEDSTIVFIGAGASNIAAARILIKYGVKPGNIMLVDSKGILHPEREDMDKLMLTNPWKYDLAIKTNAERRRGGIKEALVGADAVVAASVQGPGVIKKEWVRSMNKDPIVFALANPIPEIWPWEAKEAGAKVVATGRSDFPNQVNNSLVFPGVFRGALDARVRTITDEMILAAAQEIANFVGDKLSADKILPTMEEWDFYPRVAAAVAVKATEQGIARKPLSWREEYERAKEIIAAARMMIETLFGRGLIRDLLSDLT</sequence>
<dbReference type="OrthoDB" id="45556at2157"/>
<dbReference type="InterPro" id="IPR046346">
    <property type="entry name" value="Aminoacid_DH-like_N_sf"/>
</dbReference>
<dbReference type="SMART" id="SM01274">
    <property type="entry name" value="malic"/>
    <property type="match status" value="1"/>
</dbReference>
<evidence type="ECO:0000256" key="2">
    <source>
        <dbReference type="ARBA" id="ARBA00023002"/>
    </source>
</evidence>
<keyword evidence="8" id="KW-1185">Reference proteome</keyword>
<evidence type="ECO:0000259" key="3">
    <source>
        <dbReference type="SMART" id="SM00919"/>
    </source>
</evidence>
<dbReference type="InterPro" id="IPR037062">
    <property type="entry name" value="Malic_N_dom_sf"/>
</dbReference>
<dbReference type="CDD" id="cd05311">
    <property type="entry name" value="NAD_bind_2_malic_enz"/>
    <property type="match status" value="1"/>
</dbReference>
<dbReference type="InterPro" id="IPR012301">
    <property type="entry name" value="Malic_N_dom"/>
</dbReference>
<dbReference type="InterPro" id="IPR001891">
    <property type="entry name" value="Malic_OxRdtase"/>
</dbReference>
<reference evidence="5" key="4">
    <citation type="journal article" date="2023" name="Microbiol. Resour. Announc.">
        <title>Complete Genome Sequence of Vulcanisaeta souniana Strain IC-059, a Hyperthermophilic Archaeon Isolated from Hot Spring Water in Japan.</title>
        <authorList>
            <person name="Kato S."/>
            <person name="Itoh T."/>
            <person name="Wu L."/>
            <person name="Ma J."/>
            <person name="Ohkuma M."/>
        </authorList>
    </citation>
    <scope>NUCLEOTIDE SEQUENCE</scope>
    <source>
        <strain evidence="5">JCM 11219</strain>
    </source>
</reference>
<dbReference type="Pfam" id="PF00390">
    <property type="entry name" value="malic"/>
    <property type="match status" value="1"/>
</dbReference>
<evidence type="ECO:0000259" key="4">
    <source>
        <dbReference type="SMART" id="SM01274"/>
    </source>
</evidence>
<proteinExistence type="inferred from homology"/>
<feature type="domain" description="Malic enzyme N-terminal" evidence="4">
    <location>
        <begin position="20"/>
        <end position="153"/>
    </location>
</feature>
<dbReference type="PANTHER" id="PTHR43237:SF4">
    <property type="entry name" value="NADP-DEPENDENT MALIC ENZYME"/>
    <property type="match status" value="1"/>
</dbReference>